<evidence type="ECO:0000256" key="1">
    <source>
        <dbReference type="SAM" id="MobiDB-lite"/>
    </source>
</evidence>
<proteinExistence type="predicted"/>
<comment type="caution">
    <text evidence="2">The sequence shown here is derived from an EMBL/GenBank/DDBJ whole genome shotgun (WGS) entry which is preliminary data.</text>
</comment>
<organism evidence="2">
    <name type="scientific">marine sediment metagenome</name>
    <dbReference type="NCBI Taxonomy" id="412755"/>
    <lineage>
        <taxon>unclassified sequences</taxon>
        <taxon>metagenomes</taxon>
        <taxon>ecological metagenomes</taxon>
    </lineage>
</organism>
<dbReference type="AlphaFoldDB" id="A0A0F9MX79"/>
<accession>A0A0F9MX79</accession>
<protein>
    <submittedName>
        <fullName evidence="2">Uncharacterized protein</fullName>
    </submittedName>
</protein>
<reference evidence="2" key="1">
    <citation type="journal article" date="2015" name="Nature">
        <title>Complex archaea that bridge the gap between prokaryotes and eukaryotes.</title>
        <authorList>
            <person name="Spang A."/>
            <person name="Saw J.H."/>
            <person name="Jorgensen S.L."/>
            <person name="Zaremba-Niedzwiedzka K."/>
            <person name="Martijn J."/>
            <person name="Lind A.E."/>
            <person name="van Eijk R."/>
            <person name="Schleper C."/>
            <person name="Guy L."/>
            <person name="Ettema T.J."/>
        </authorList>
    </citation>
    <scope>NUCLEOTIDE SEQUENCE</scope>
</reference>
<dbReference type="EMBL" id="LAZR01004259">
    <property type="protein sequence ID" value="KKN10284.1"/>
    <property type="molecule type" value="Genomic_DNA"/>
</dbReference>
<name>A0A0F9MX79_9ZZZZ</name>
<sequence>MSIGGRELFLYANNTGSLYRTKMAIAKNLATKKARGVYDRELAVKGWMHFANAAAKSYVKEHGSRGDKWSTTFPVVDRQYAAKEWRDWWTDQQKAGAFESLLPAKYQKASTRKGTADAFRKLGDKRGGREPRKKKPVKHGGSYRAAYFRDTVLTGPEHSHMSDAALIREAMAEARRGGIVGEYPGVPAAQLRRAIEIGEWETQQ</sequence>
<feature type="region of interest" description="Disordered" evidence="1">
    <location>
        <begin position="121"/>
        <end position="140"/>
    </location>
</feature>
<gene>
    <name evidence="2" type="ORF">LCGC14_1038260</name>
</gene>
<evidence type="ECO:0000313" key="2">
    <source>
        <dbReference type="EMBL" id="KKN10284.1"/>
    </source>
</evidence>
<feature type="compositionally biased region" description="Basic and acidic residues" evidence="1">
    <location>
        <begin position="121"/>
        <end position="130"/>
    </location>
</feature>